<reference evidence="2" key="1">
    <citation type="submission" date="2018-06" db="EMBL/GenBank/DDBJ databases">
        <authorList>
            <person name="Zhirakovskaya E."/>
        </authorList>
    </citation>
    <scope>NUCLEOTIDE SEQUENCE</scope>
</reference>
<evidence type="ECO:0008006" key="3">
    <source>
        <dbReference type="Google" id="ProtNLM"/>
    </source>
</evidence>
<gene>
    <name evidence="2" type="ORF">MNBD_DELTA02-818</name>
</gene>
<dbReference type="AlphaFoldDB" id="A0A3B0VE77"/>
<evidence type="ECO:0000256" key="1">
    <source>
        <dbReference type="SAM" id="MobiDB-lite"/>
    </source>
</evidence>
<sequence>MSTEKTEDTEDLLKDSGSARGVNLGADEGSVDDTLPAPEFTTFIYSLSTTALMQMGEIDNPETNKKDKNYQLAKHTIDLLDMLKEKTKNNLTEEESKLMEGVLYDLRTCYCKIVG</sequence>
<organism evidence="2">
    <name type="scientific">hydrothermal vent metagenome</name>
    <dbReference type="NCBI Taxonomy" id="652676"/>
    <lineage>
        <taxon>unclassified sequences</taxon>
        <taxon>metagenomes</taxon>
        <taxon>ecological metagenomes</taxon>
    </lineage>
</organism>
<feature type="compositionally biased region" description="Basic and acidic residues" evidence="1">
    <location>
        <begin position="1"/>
        <end position="14"/>
    </location>
</feature>
<dbReference type="EMBL" id="UOEZ01000076">
    <property type="protein sequence ID" value="VAW38633.1"/>
    <property type="molecule type" value="Genomic_DNA"/>
</dbReference>
<protein>
    <recommendedName>
        <fullName evidence="3">DUF1844 domain-containing protein</fullName>
    </recommendedName>
</protein>
<name>A0A3B0VE77_9ZZZZ</name>
<proteinExistence type="predicted"/>
<evidence type="ECO:0000313" key="2">
    <source>
        <dbReference type="EMBL" id="VAW38633.1"/>
    </source>
</evidence>
<dbReference type="InterPro" id="IPR014995">
    <property type="entry name" value="DUF1844"/>
</dbReference>
<accession>A0A3B0VE77</accession>
<feature type="region of interest" description="Disordered" evidence="1">
    <location>
        <begin position="1"/>
        <end position="34"/>
    </location>
</feature>
<dbReference type="Pfam" id="PF08899">
    <property type="entry name" value="DUF1844"/>
    <property type="match status" value="1"/>
</dbReference>